<reference evidence="3 4" key="1">
    <citation type="submission" date="2019-04" db="EMBL/GenBank/DDBJ databases">
        <title>An improved genome assembly and genetic linkage map for asparagus bean, Vigna unguiculata ssp. sesquipedialis.</title>
        <authorList>
            <person name="Xia Q."/>
            <person name="Zhang R."/>
            <person name="Dong Y."/>
        </authorList>
    </citation>
    <scope>NUCLEOTIDE SEQUENCE [LARGE SCALE GENOMIC DNA]</scope>
    <source>
        <tissue evidence="3">Leaf</tissue>
    </source>
</reference>
<dbReference type="PANTHER" id="PTHR46445:SF14">
    <property type="entry name" value="DUF1296 FAMILY PROTEIN"/>
    <property type="match status" value="1"/>
</dbReference>
<dbReference type="Gene3D" id="1.10.8.10">
    <property type="entry name" value="DNA helicase RuvA subunit, C-terminal domain"/>
    <property type="match status" value="1"/>
</dbReference>
<dbReference type="PANTHER" id="PTHR46445">
    <property type="entry name" value="RNA POLYMERASE II DEGRADATION FACTOR-LIKE PROTEIN (DUF1296)"/>
    <property type="match status" value="1"/>
</dbReference>
<accession>A0A4D6KNC8</accession>
<dbReference type="EMBL" id="CP039345">
    <property type="protein sequence ID" value="QCD79596.1"/>
    <property type="molecule type" value="Genomic_DNA"/>
</dbReference>
<dbReference type="SUPFAM" id="SSF46934">
    <property type="entry name" value="UBA-like"/>
    <property type="match status" value="1"/>
</dbReference>
<dbReference type="InterPro" id="IPR009719">
    <property type="entry name" value="GIP1_N"/>
</dbReference>
<dbReference type="AlphaFoldDB" id="A0A4D6KNC8"/>
<gene>
    <name evidence="3" type="ORF">DEO72_LG1g3241</name>
</gene>
<feature type="domain" description="GBF-interacting protein 1 N-terminal" evidence="2">
    <location>
        <begin position="14"/>
        <end position="57"/>
    </location>
</feature>
<dbReference type="InterPro" id="IPR009060">
    <property type="entry name" value="UBA-like_sf"/>
</dbReference>
<sequence length="122" mass="13876">MNGGGEHVAAESGVPVAAEKVVQSVKEIVDCTEHEIYAVLEECDMDVNRAVEKLLSQGFTLRYCVLLLAFVVAVERLVFFLFLVVLLHEKLMKMRKCLLPFIFLSLCYDSVEIDVSIRYFRD</sequence>
<evidence type="ECO:0000259" key="2">
    <source>
        <dbReference type="Pfam" id="PF06972"/>
    </source>
</evidence>
<keyword evidence="1" id="KW-0812">Transmembrane</keyword>
<protein>
    <submittedName>
        <fullName evidence="3">GBF-interacting protein 1</fullName>
    </submittedName>
</protein>
<name>A0A4D6KNC8_VIGUN</name>
<proteinExistence type="predicted"/>
<keyword evidence="1" id="KW-0472">Membrane</keyword>
<feature type="transmembrane region" description="Helical" evidence="1">
    <location>
        <begin position="65"/>
        <end position="87"/>
    </location>
</feature>
<evidence type="ECO:0000313" key="4">
    <source>
        <dbReference type="Proteomes" id="UP000501690"/>
    </source>
</evidence>
<dbReference type="Proteomes" id="UP000501690">
    <property type="component" value="Linkage Group LG1"/>
</dbReference>
<organism evidence="3 4">
    <name type="scientific">Vigna unguiculata</name>
    <name type="common">Cowpea</name>
    <dbReference type="NCBI Taxonomy" id="3917"/>
    <lineage>
        <taxon>Eukaryota</taxon>
        <taxon>Viridiplantae</taxon>
        <taxon>Streptophyta</taxon>
        <taxon>Embryophyta</taxon>
        <taxon>Tracheophyta</taxon>
        <taxon>Spermatophyta</taxon>
        <taxon>Magnoliopsida</taxon>
        <taxon>eudicotyledons</taxon>
        <taxon>Gunneridae</taxon>
        <taxon>Pentapetalae</taxon>
        <taxon>rosids</taxon>
        <taxon>fabids</taxon>
        <taxon>Fabales</taxon>
        <taxon>Fabaceae</taxon>
        <taxon>Papilionoideae</taxon>
        <taxon>50 kb inversion clade</taxon>
        <taxon>NPAAA clade</taxon>
        <taxon>indigoferoid/millettioid clade</taxon>
        <taxon>Phaseoleae</taxon>
        <taxon>Vigna</taxon>
    </lineage>
</organism>
<keyword evidence="1" id="KW-1133">Transmembrane helix</keyword>
<dbReference type="Pfam" id="PF06972">
    <property type="entry name" value="GIP1_N"/>
    <property type="match status" value="1"/>
</dbReference>
<evidence type="ECO:0000256" key="1">
    <source>
        <dbReference type="SAM" id="Phobius"/>
    </source>
</evidence>
<evidence type="ECO:0000313" key="3">
    <source>
        <dbReference type="EMBL" id="QCD79596.1"/>
    </source>
</evidence>
<keyword evidence="4" id="KW-1185">Reference proteome</keyword>